<dbReference type="PANTHER" id="PTHR43575:SF1">
    <property type="entry name" value="PROTEIN ABCI7, CHLOROPLASTIC"/>
    <property type="match status" value="1"/>
</dbReference>
<sequence length="482" mass="51566">MSSPSPALCAAASCSTPLRVASPVVRFRRPGAPAPVVSAARASSAAAPAVSDDLVLRIAEQLEDSVAASSPLLDPLRSASALSLLSTRWPTRRSNEAYRFTDISYLRSLPISLPSRDAPAVAPPASPYASHVHFSDGVLTSSSGAHVSALADLPPGHARDRAAAALAASAGFADKDLFFDFNAVGAKDVVVVHVPEGVSMADDPVHIMFSYSGCGDGSMIMSNPRVLVVAEKGAEVAIIEEHFGQEDGGCYWANPVMEIIVEEDAKVVHSYVQQQSFAAAHTKWTVVQQNTSSNYEFVEVSIGARLNRHNLHIQQLGPETNTQLSTFHFSAQNKQIHDLHSKLILDYPRGRSQQIHRLIASGTGNGVFDGNIKVNRYAQQTDAGQETKCLLLSSKALVNVKPNLQIIADDVKCTHGAAISGEHDPNAIYFLQARGIDAKTAADALNFAFGAHVINQIPFKPIEKKTLAHFKALLASSRQNDE</sequence>
<dbReference type="eggNOG" id="ENOG502QSI1">
    <property type="taxonomic scope" value="Eukaryota"/>
</dbReference>
<reference evidence="2" key="1">
    <citation type="journal article" date="2009" name="Rice">
        <title>De Novo Next Generation Sequencing of Plant Genomes.</title>
        <authorList>
            <person name="Rounsley S."/>
            <person name="Marri P.R."/>
            <person name="Yu Y."/>
            <person name="He R."/>
            <person name="Sisneros N."/>
            <person name="Goicoechea J.L."/>
            <person name="Lee S.J."/>
            <person name="Angelova A."/>
            <person name="Kudrna D."/>
            <person name="Luo M."/>
            <person name="Affourtit J."/>
            <person name="Desany B."/>
            <person name="Knight J."/>
            <person name="Niazi F."/>
            <person name="Egholm M."/>
            <person name="Wing R.A."/>
        </authorList>
    </citation>
    <scope>NUCLEOTIDE SEQUENCE [LARGE SCALE GENOMIC DNA]</scope>
    <source>
        <strain evidence="2">cv. IRGC 105608</strain>
    </source>
</reference>
<dbReference type="InterPro" id="IPR000825">
    <property type="entry name" value="SUF_FeS_clus_asmbl_SufBD_core"/>
</dbReference>
<dbReference type="GO" id="GO:0016226">
    <property type="term" value="P:iron-sulfur cluster assembly"/>
    <property type="evidence" value="ECO:0007669"/>
    <property type="project" value="InterPro"/>
</dbReference>
<dbReference type="EnsemblPlants" id="OBART01G01760.1">
    <property type="protein sequence ID" value="OBART01G01760.1"/>
    <property type="gene ID" value="OBART01G01760"/>
</dbReference>
<feature type="domain" description="SUF system FeS cluster assembly SufBD core" evidence="1">
    <location>
        <begin position="220"/>
        <end position="449"/>
    </location>
</feature>
<name>A0A0D3EJ57_9ORYZ</name>
<dbReference type="Gramene" id="OBART01G01760.1">
    <property type="protein sequence ID" value="OBART01G01760.1"/>
    <property type="gene ID" value="OBART01G01760"/>
</dbReference>
<proteinExistence type="predicted"/>
<dbReference type="InterPro" id="IPR055346">
    <property type="entry name" value="Fe-S_cluster_assembly_SufBD"/>
</dbReference>
<protein>
    <recommendedName>
        <fullName evidence="1">SUF system FeS cluster assembly SufBD core domain-containing protein</fullName>
    </recommendedName>
</protein>
<dbReference type="Pfam" id="PF01458">
    <property type="entry name" value="SUFBD_core"/>
    <property type="match status" value="1"/>
</dbReference>
<accession>A0A0D3EJ57</accession>
<dbReference type="InterPro" id="IPR037284">
    <property type="entry name" value="SUF_FeS_clus_asmbl_SufBD_sf"/>
</dbReference>
<evidence type="ECO:0000313" key="3">
    <source>
        <dbReference type="Proteomes" id="UP000026960"/>
    </source>
</evidence>
<keyword evidence="3" id="KW-1185">Reference proteome</keyword>
<dbReference type="PANTHER" id="PTHR43575">
    <property type="entry name" value="PROTEIN ABCI7, CHLOROPLASTIC"/>
    <property type="match status" value="1"/>
</dbReference>
<dbReference type="Proteomes" id="UP000026960">
    <property type="component" value="Chromosome 1"/>
</dbReference>
<evidence type="ECO:0000259" key="1">
    <source>
        <dbReference type="Pfam" id="PF01458"/>
    </source>
</evidence>
<reference evidence="2" key="2">
    <citation type="submission" date="2015-03" db="UniProtKB">
        <authorList>
            <consortium name="EnsemblPlants"/>
        </authorList>
    </citation>
    <scope>IDENTIFICATION</scope>
</reference>
<dbReference type="STRING" id="65489.A0A0D3EJ57"/>
<organism evidence="2">
    <name type="scientific">Oryza barthii</name>
    <dbReference type="NCBI Taxonomy" id="65489"/>
    <lineage>
        <taxon>Eukaryota</taxon>
        <taxon>Viridiplantae</taxon>
        <taxon>Streptophyta</taxon>
        <taxon>Embryophyta</taxon>
        <taxon>Tracheophyta</taxon>
        <taxon>Spermatophyta</taxon>
        <taxon>Magnoliopsida</taxon>
        <taxon>Liliopsida</taxon>
        <taxon>Poales</taxon>
        <taxon>Poaceae</taxon>
        <taxon>BOP clade</taxon>
        <taxon>Oryzoideae</taxon>
        <taxon>Oryzeae</taxon>
        <taxon>Oryzinae</taxon>
        <taxon>Oryza</taxon>
    </lineage>
</organism>
<dbReference type="AlphaFoldDB" id="A0A0D3EJ57"/>
<dbReference type="SUPFAM" id="SSF101960">
    <property type="entry name" value="Stabilizer of iron transporter SufD"/>
    <property type="match status" value="1"/>
</dbReference>
<dbReference type="PaxDb" id="65489-OBART01G01760.1"/>
<dbReference type="HOGENOM" id="CLU_026231_5_4_1"/>
<evidence type="ECO:0000313" key="2">
    <source>
        <dbReference type="EnsemblPlants" id="OBART01G01760.1"/>
    </source>
</evidence>